<dbReference type="RefSeq" id="WP_116518115.1">
    <property type="nucleotide sequence ID" value="NZ_JACCEX010000002.1"/>
</dbReference>
<dbReference type="AlphaFoldDB" id="A0A2U1CMA7"/>
<evidence type="ECO:0000259" key="1">
    <source>
        <dbReference type="Pfam" id="PF10502"/>
    </source>
</evidence>
<organism evidence="2 3">
    <name type="scientific">Pusillimonas noertemannii</name>
    <dbReference type="NCBI Taxonomy" id="305977"/>
    <lineage>
        <taxon>Bacteria</taxon>
        <taxon>Pseudomonadati</taxon>
        <taxon>Pseudomonadota</taxon>
        <taxon>Betaproteobacteria</taxon>
        <taxon>Burkholderiales</taxon>
        <taxon>Alcaligenaceae</taxon>
        <taxon>Pusillimonas</taxon>
    </lineage>
</organism>
<sequence length="177" mass="18981">MTTSLLNPGRSCFILGGMALGLAALFAPVLAMAPLRVVFNVSDSAPRGFYAVSAQPIRRGDYIVTRLPADIVAFAAERRYLPGNVPLLKRVAAAYGDHVCVRSGAVGINGRVVASTLARDSRGRPLAAWPGCRLLRENELFLLAGEHRASFDSRYFGPIVRAAAYGRAAPLWVWGPS</sequence>
<gene>
    <name evidence="2" type="ORF">C7440_1611</name>
</gene>
<dbReference type="SUPFAM" id="SSF51306">
    <property type="entry name" value="LexA/Signal peptidase"/>
    <property type="match status" value="1"/>
</dbReference>
<dbReference type="Gene3D" id="2.10.109.10">
    <property type="entry name" value="Umud Fragment, subunit A"/>
    <property type="match status" value="1"/>
</dbReference>
<reference evidence="2 3" key="1">
    <citation type="submission" date="2018-04" db="EMBL/GenBank/DDBJ databases">
        <title>Genomic Encyclopedia of Type Strains, Phase IV (KMG-IV): sequencing the most valuable type-strain genomes for metagenomic binning, comparative biology and taxonomic classification.</title>
        <authorList>
            <person name="Goeker M."/>
        </authorList>
    </citation>
    <scope>NUCLEOTIDE SEQUENCE [LARGE SCALE GENOMIC DNA]</scope>
    <source>
        <strain evidence="2 3">DSM 10065</strain>
    </source>
</reference>
<protein>
    <submittedName>
        <fullName evidence="2">Conjugative transfer signal peptidase TraF</fullName>
    </submittedName>
</protein>
<comment type="caution">
    <text evidence="2">The sequence shown here is derived from an EMBL/GenBank/DDBJ whole genome shotgun (WGS) entry which is preliminary data.</text>
</comment>
<dbReference type="Pfam" id="PF10502">
    <property type="entry name" value="Peptidase_S26"/>
    <property type="match status" value="1"/>
</dbReference>
<accession>A0A2U1CMA7</accession>
<evidence type="ECO:0000313" key="3">
    <source>
        <dbReference type="Proteomes" id="UP000246145"/>
    </source>
</evidence>
<keyword evidence="3" id="KW-1185">Reference proteome</keyword>
<name>A0A2U1CMA7_9BURK</name>
<proteinExistence type="predicted"/>
<dbReference type="EMBL" id="QEKO01000002">
    <property type="protein sequence ID" value="PVY62121.1"/>
    <property type="molecule type" value="Genomic_DNA"/>
</dbReference>
<dbReference type="InterPro" id="IPR019533">
    <property type="entry name" value="Peptidase_S26"/>
</dbReference>
<evidence type="ECO:0000313" key="2">
    <source>
        <dbReference type="EMBL" id="PVY62121.1"/>
    </source>
</evidence>
<dbReference type="GO" id="GO:0004252">
    <property type="term" value="F:serine-type endopeptidase activity"/>
    <property type="evidence" value="ECO:0007669"/>
    <property type="project" value="InterPro"/>
</dbReference>
<dbReference type="GO" id="GO:0006465">
    <property type="term" value="P:signal peptide processing"/>
    <property type="evidence" value="ECO:0007669"/>
    <property type="project" value="InterPro"/>
</dbReference>
<dbReference type="InterPro" id="IPR036286">
    <property type="entry name" value="LexA/Signal_pep-like_sf"/>
</dbReference>
<dbReference type="OrthoDB" id="5360818at2"/>
<dbReference type="Proteomes" id="UP000246145">
    <property type="component" value="Unassembled WGS sequence"/>
</dbReference>
<feature type="domain" description="Peptidase S26" evidence="1">
    <location>
        <begin position="18"/>
        <end position="172"/>
    </location>
</feature>